<evidence type="ECO:0000313" key="3">
    <source>
        <dbReference type="Proteomes" id="UP000245771"/>
    </source>
</evidence>
<dbReference type="InterPro" id="IPR000182">
    <property type="entry name" value="GNAT_dom"/>
</dbReference>
<name>A0A316VJZ8_9BASI</name>
<dbReference type="RefSeq" id="XP_025358309.1">
    <property type="nucleotide sequence ID" value="XM_025498383.1"/>
</dbReference>
<dbReference type="EMBL" id="KZ819602">
    <property type="protein sequence ID" value="PWN38007.1"/>
    <property type="molecule type" value="Genomic_DNA"/>
</dbReference>
<feature type="domain" description="N-acetyltransferase" evidence="1">
    <location>
        <begin position="112"/>
        <end position="251"/>
    </location>
</feature>
<dbReference type="InParanoid" id="A0A316VJZ8"/>
<dbReference type="SUPFAM" id="SSF55729">
    <property type="entry name" value="Acyl-CoA N-acyltransferases (Nat)"/>
    <property type="match status" value="1"/>
</dbReference>
<keyword evidence="3" id="KW-1185">Reference proteome</keyword>
<dbReference type="AlphaFoldDB" id="A0A316VJZ8"/>
<gene>
    <name evidence="2" type="ORF">FA14DRAFT_159783</name>
</gene>
<dbReference type="GO" id="GO:0016747">
    <property type="term" value="F:acyltransferase activity, transferring groups other than amino-acyl groups"/>
    <property type="evidence" value="ECO:0007669"/>
    <property type="project" value="InterPro"/>
</dbReference>
<dbReference type="Gene3D" id="3.40.630.30">
    <property type="match status" value="1"/>
</dbReference>
<proteinExistence type="predicted"/>
<dbReference type="PROSITE" id="PS51186">
    <property type="entry name" value="GNAT"/>
    <property type="match status" value="1"/>
</dbReference>
<dbReference type="Proteomes" id="UP000245771">
    <property type="component" value="Unassembled WGS sequence"/>
</dbReference>
<evidence type="ECO:0000259" key="1">
    <source>
        <dbReference type="PROSITE" id="PS51186"/>
    </source>
</evidence>
<sequence>MAISTTDTLITQSTRPVEKEITTTTNAPTIIFDDAKQEDIPHAARIATIVFGETSRCLFPDGPDEDQVNYRTNKFDQLFAAHLGYKQGVRTRPARFLVARNPKTEKVIAFCVALVEGGEEEESYEASDQIVPNAYTPFPKYPDPKRIANEVWKDFAEQAALNMKKTVGKKKICHIRYLAVDPTVQRTGAGRSLLRLMRKVFAGLPLYLEAETTPSAQQFYEKMAFETVGSLDFKGCLKPLPCMILDPNTISLLDQQPKQHTDLPATPTPPTLSA</sequence>
<evidence type="ECO:0000313" key="2">
    <source>
        <dbReference type="EMBL" id="PWN38007.1"/>
    </source>
</evidence>
<dbReference type="InterPro" id="IPR052523">
    <property type="entry name" value="Trichothecene_AcTrans"/>
</dbReference>
<dbReference type="Pfam" id="PF13508">
    <property type="entry name" value="Acetyltransf_7"/>
    <property type="match status" value="1"/>
</dbReference>
<dbReference type="PANTHER" id="PTHR42791:SF16">
    <property type="entry name" value="N-ACETYLTRANSFERASE DOMAIN-CONTAINING PROTEIN"/>
    <property type="match status" value="1"/>
</dbReference>
<reference evidence="2 3" key="1">
    <citation type="journal article" date="2018" name="Mol. Biol. Evol.">
        <title>Broad Genomic Sampling Reveals a Smut Pathogenic Ancestry of the Fungal Clade Ustilaginomycotina.</title>
        <authorList>
            <person name="Kijpornyongpan T."/>
            <person name="Mondo S.J."/>
            <person name="Barry K."/>
            <person name="Sandor L."/>
            <person name="Lee J."/>
            <person name="Lipzen A."/>
            <person name="Pangilinan J."/>
            <person name="LaButti K."/>
            <person name="Hainaut M."/>
            <person name="Henrissat B."/>
            <person name="Grigoriev I.V."/>
            <person name="Spatafora J.W."/>
            <person name="Aime M.C."/>
        </authorList>
    </citation>
    <scope>NUCLEOTIDE SEQUENCE [LARGE SCALE GENOMIC DNA]</scope>
    <source>
        <strain evidence="2 3">MCA 3882</strain>
    </source>
</reference>
<dbReference type="PANTHER" id="PTHR42791">
    <property type="entry name" value="GNAT FAMILY ACETYLTRANSFERASE"/>
    <property type="match status" value="1"/>
</dbReference>
<accession>A0A316VJZ8</accession>
<dbReference type="InterPro" id="IPR016181">
    <property type="entry name" value="Acyl_CoA_acyltransferase"/>
</dbReference>
<organism evidence="2 3">
    <name type="scientific">Meira miltonrushii</name>
    <dbReference type="NCBI Taxonomy" id="1280837"/>
    <lineage>
        <taxon>Eukaryota</taxon>
        <taxon>Fungi</taxon>
        <taxon>Dikarya</taxon>
        <taxon>Basidiomycota</taxon>
        <taxon>Ustilaginomycotina</taxon>
        <taxon>Exobasidiomycetes</taxon>
        <taxon>Exobasidiales</taxon>
        <taxon>Brachybasidiaceae</taxon>
        <taxon>Meira</taxon>
    </lineage>
</organism>
<protein>
    <recommendedName>
        <fullName evidence="1">N-acetyltransferase domain-containing protein</fullName>
    </recommendedName>
</protein>
<dbReference type="GeneID" id="37020164"/>